<evidence type="ECO:0000256" key="4">
    <source>
        <dbReference type="ARBA" id="ARBA00022989"/>
    </source>
</evidence>
<reference evidence="7 8" key="1">
    <citation type="submission" date="2020-07" db="EMBL/GenBank/DDBJ databases">
        <authorList>
            <person name="Feng H."/>
        </authorList>
    </citation>
    <scope>NUCLEOTIDE SEQUENCE [LARGE SCALE GENOMIC DNA]</scope>
    <source>
        <strain evidence="8">s-10</strain>
    </source>
</reference>
<dbReference type="PIRSF" id="PIRSF006324">
    <property type="entry name" value="LeuE"/>
    <property type="match status" value="1"/>
</dbReference>
<comment type="caution">
    <text evidence="7">The sequence shown here is derived from an EMBL/GenBank/DDBJ whole genome shotgun (WGS) entry which is preliminary data.</text>
</comment>
<dbReference type="EMBL" id="JACEIQ010000007">
    <property type="protein sequence ID" value="MBA4494364.1"/>
    <property type="molecule type" value="Genomic_DNA"/>
</dbReference>
<sequence length="208" mass="22583">MEPSNLIYFTALSIMLTLLPGPDILFVTAQSISNGRKEGIATSLGLSSGLVVHTLAAALGISTVLHHSSVAFQLLKYAGAVYLLYLAFQSLKESQSTLAPHSVEKEKFFSLYKRGILMNLLNPKVSLFFLSFLPQFVSPQAGQIPMQMMLLGIIFIIQAFIIFAAVSICAGFVGKKLSGNKRINKYVPFAKAGIFAILGVRLALLEKI</sequence>
<dbReference type="Pfam" id="PF01810">
    <property type="entry name" value="LysE"/>
    <property type="match status" value="1"/>
</dbReference>
<feature type="transmembrane region" description="Helical" evidence="6">
    <location>
        <begin position="116"/>
        <end position="137"/>
    </location>
</feature>
<evidence type="ECO:0000313" key="8">
    <source>
        <dbReference type="Proteomes" id="UP000535491"/>
    </source>
</evidence>
<name>A0A7W1WQS8_9BACL</name>
<evidence type="ECO:0000256" key="6">
    <source>
        <dbReference type="SAM" id="Phobius"/>
    </source>
</evidence>
<keyword evidence="2" id="KW-1003">Cell membrane</keyword>
<dbReference type="PANTHER" id="PTHR30086:SF20">
    <property type="entry name" value="ARGININE EXPORTER PROTEIN ARGO-RELATED"/>
    <property type="match status" value="1"/>
</dbReference>
<evidence type="ECO:0000313" key="7">
    <source>
        <dbReference type="EMBL" id="MBA4494364.1"/>
    </source>
</evidence>
<keyword evidence="3 6" id="KW-0812">Transmembrane</keyword>
<dbReference type="AlphaFoldDB" id="A0A7W1WQS8"/>
<proteinExistence type="predicted"/>
<feature type="transmembrane region" description="Helical" evidence="6">
    <location>
        <begin position="70"/>
        <end position="88"/>
    </location>
</feature>
<keyword evidence="5 6" id="KW-0472">Membrane</keyword>
<evidence type="ECO:0000256" key="1">
    <source>
        <dbReference type="ARBA" id="ARBA00004651"/>
    </source>
</evidence>
<organism evidence="7 8">
    <name type="scientific">Paenactinomyces guangxiensis</name>
    <dbReference type="NCBI Taxonomy" id="1490290"/>
    <lineage>
        <taxon>Bacteria</taxon>
        <taxon>Bacillati</taxon>
        <taxon>Bacillota</taxon>
        <taxon>Bacilli</taxon>
        <taxon>Bacillales</taxon>
        <taxon>Thermoactinomycetaceae</taxon>
        <taxon>Paenactinomyces</taxon>
    </lineage>
</organism>
<dbReference type="RefSeq" id="WP_181751611.1">
    <property type="nucleotide sequence ID" value="NZ_JACEIQ010000007.1"/>
</dbReference>
<dbReference type="InterPro" id="IPR001123">
    <property type="entry name" value="LeuE-type"/>
</dbReference>
<dbReference type="GO" id="GO:0005886">
    <property type="term" value="C:plasma membrane"/>
    <property type="evidence" value="ECO:0007669"/>
    <property type="project" value="UniProtKB-SubCell"/>
</dbReference>
<keyword evidence="8" id="KW-1185">Reference proteome</keyword>
<evidence type="ECO:0000256" key="5">
    <source>
        <dbReference type="ARBA" id="ARBA00023136"/>
    </source>
</evidence>
<evidence type="ECO:0000256" key="3">
    <source>
        <dbReference type="ARBA" id="ARBA00022692"/>
    </source>
</evidence>
<accession>A0A7W1WQS8</accession>
<feature type="transmembrane region" description="Helical" evidence="6">
    <location>
        <begin position="6"/>
        <end position="28"/>
    </location>
</feature>
<feature type="transmembrane region" description="Helical" evidence="6">
    <location>
        <begin position="186"/>
        <end position="204"/>
    </location>
</feature>
<dbReference type="Proteomes" id="UP000535491">
    <property type="component" value="Unassembled WGS sequence"/>
</dbReference>
<feature type="transmembrane region" description="Helical" evidence="6">
    <location>
        <begin position="149"/>
        <end position="174"/>
    </location>
</feature>
<protein>
    <submittedName>
        <fullName evidence="7">LysE family translocator</fullName>
    </submittedName>
</protein>
<gene>
    <name evidence="7" type="ORF">H1191_08610</name>
</gene>
<keyword evidence="4 6" id="KW-1133">Transmembrane helix</keyword>
<dbReference type="GO" id="GO:0015171">
    <property type="term" value="F:amino acid transmembrane transporter activity"/>
    <property type="evidence" value="ECO:0007669"/>
    <property type="project" value="TreeGrafter"/>
</dbReference>
<feature type="transmembrane region" description="Helical" evidence="6">
    <location>
        <begin position="40"/>
        <end position="64"/>
    </location>
</feature>
<evidence type="ECO:0000256" key="2">
    <source>
        <dbReference type="ARBA" id="ARBA00022475"/>
    </source>
</evidence>
<comment type="subcellular location">
    <subcellularLocation>
        <location evidence="1">Cell membrane</location>
        <topology evidence="1">Multi-pass membrane protein</topology>
    </subcellularLocation>
</comment>
<dbReference type="PANTHER" id="PTHR30086">
    <property type="entry name" value="ARGININE EXPORTER PROTEIN ARGO"/>
    <property type="match status" value="1"/>
</dbReference>